<dbReference type="SMART" id="SM01228">
    <property type="entry name" value="GIDA_assoc_3"/>
    <property type="match status" value="1"/>
</dbReference>
<dbReference type="InterPro" id="IPR002218">
    <property type="entry name" value="MnmG-rel"/>
</dbReference>
<dbReference type="GO" id="GO:0030488">
    <property type="term" value="P:tRNA methylation"/>
    <property type="evidence" value="ECO:0007669"/>
    <property type="project" value="TreeGrafter"/>
</dbReference>
<dbReference type="Gene3D" id="1.10.150.570">
    <property type="entry name" value="GidA associated domain, C-terminal subdomain"/>
    <property type="match status" value="1"/>
</dbReference>
<comment type="subunit">
    <text evidence="10 12">Homodimer. Heterotetramer of two MnmE and two MnmG subunits.</text>
</comment>
<proteinExistence type="inferred from homology"/>
<dbReference type="GO" id="GO:0005829">
    <property type="term" value="C:cytosol"/>
    <property type="evidence" value="ECO:0007669"/>
    <property type="project" value="TreeGrafter"/>
</dbReference>
<name>A0A370K4H9_9GAMM</name>
<dbReference type="InterPro" id="IPR044920">
    <property type="entry name" value="MnmG_C_subdom_sf"/>
</dbReference>
<dbReference type="GO" id="GO:0050660">
    <property type="term" value="F:flavin adenine dinucleotide binding"/>
    <property type="evidence" value="ECO:0007669"/>
    <property type="project" value="UniProtKB-UniRule"/>
</dbReference>
<dbReference type="HAMAP" id="MF_00129">
    <property type="entry name" value="MnmG_GidA"/>
    <property type="match status" value="1"/>
</dbReference>
<dbReference type="Pfam" id="PF13932">
    <property type="entry name" value="SAM_GIDA_C"/>
    <property type="match status" value="1"/>
</dbReference>
<dbReference type="InterPro" id="IPR040131">
    <property type="entry name" value="MnmG_N"/>
</dbReference>
<dbReference type="RefSeq" id="WP_114826901.1">
    <property type="nucleotide sequence ID" value="NZ_QQSY01000009.1"/>
</dbReference>
<comment type="similarity">
    <text evidence="3 12">Belongs to the MnmG family.</text>
</comment>
<dbReference type="InterPro" id="IPR036188">
    <property type="entry name" value="FAD/NAD-bd_sf"/>
</dbReference>
<dbReference type="EMBL" id="QQSY01000009">
    <property type="protein sequence ID" value="RDI96930.1"/>
    <property type="molecule type" value="Genomic_DNA"/>
</dbReference>
<dbReference type="FunFam" id="1.10.150.570:FF:000001">
    <property type="entry name" value="tRNA uridine 5-carboxymethylaminomethyl modification enzyme MnmG"/>
    <property type="match status" value="1"/>
</dbReference>
<evidence type="ECO:0000256" key="7">
    <source>
        <dbReference type="ARBA" id="ARBA00022694"/>
    </source>
</evidence>
<feature type="binding site" evidence="12">
    <location>
        <begin position="273"/>
        <end position="287"/>
    </location>
    <ligand>
        <name>NAD(+)</name>
        <dbReference type="ChEBI" id="CHEBI:57540"/>
    </ligand>
</feature>
<dbReference type="InterPro" id="IPR047001">
    <property type="entry name" value="MnmG_C_subdom"/>
</dbReference>
<evidence type="ECO:0000256" key="6">
    <source>
        <dbReference type="ARBA" id="ARBA00022630"/>
    </source>
</evidence>
<evidence type="ECO:0000256" key="8">
    <source>
        <dbReference type="ARBA" id="ARBA00022827"/>
    </source>
</evidence>
<dbReference type="SUPFAM" id="SSF51905">
    <property type="entry name" value="FAD/NAD(P)-binding domain"/>
    <property type="match status" value="1"/>
</dbReference>
<dbReference type="FunFam" id="3.50.50.60:FF:000010">
    <property type="entry name" value="tRNA uridine 5-carboxymethylaminomethyl modification enzyme MnmG"/>
    <property type="match status" value="1"/>
</dbReference>
<evidence type="ECO:0000256" key="2">
    <source>
        <dbReference type="ARBA" id="ARBA00003717"/>
    </source>
</evidence>
<evidence type="ECO:0000256" key="10">
    <source>
        <dbReference type="ARBA" id="ARBA00025948"/>
    </source>
</evidence>
<dbReference type="InterPro" id="IPR020595">
    <property type="entry name" value="MnmG-rel_CS"/>
</dbReference>
<evidence type="ECO:0000256" key="12">
    <source>
        <dbReference type="HAMAP-Rule" id="MF_00129"/>
    </source>
</evidence>
<dbReference type="Pfam" id="PF01134">
    <property type="entry name" value="GIDA"/>
    <property type="match status" value="1"/>
</dbReference>
<feature type="domain" description="tRNA uridine 5-carboxymethylaminomethyl modification enzyme C-terminal subdomain" evidence="13">
    <location>
        <begin position="546"/>
        <end position="617"/>
    </location>
</feature>
<dbReference type="Proteomes" id="UP000254711">
    <property type="component" value="Unassembled WGS sequence"/>
</dbReference>
<dbReference type="FunFam" id="1.10.10.1800:FF:000001">
    <property type="entry name" value="tRNA uridine 5-carboxymethylaminomethyl modification enzyme MnmG"/>
    <property type="match status" value="1"/>
</dbReference>
<dbReference type="PRINTS" id="PR00411">
    <property type="entry name" value="PNDRDTASEI"/>
</dbReference>
<accession>A0A370K4H9</accession>
<comment type="cofactor">
    <cofactor evidence="1 12">
        <name>FAD</name>
        <dbReference type="ChEBI" id="CHEBI:57692"/>
    </cofactor>
</comment>
<dbReference type="OrthoDB" id="9815560at2"/>
<evidence type="ECO:0000256" key="1">
    <source>
        <dbReference type="ARBA" id="ARBA00001974"/>
    </source>
</evidence>
<evidence type="ECO:0000256" key="4">
    <source>
        <dbReference type="ARBA" id="ARBA00020461"/>
    </source>
</evidence>
<organism evidence="14 15">
    <name type="scientific">Dyella solisilvae</name>
    <dbReference type="NCBI Taxonomy" id="1920168"/>
    <lineage>
        <taxon>Bacteria</taxon>
        <taxon>Pseudomonadati</taxon>
        <taxon>Pseudomonadota</taxon>
        <taxon>Gammaproteobacteria</taxon>
        <taxon>Lysobacterales</taxon>
        <taxon>Rhodanobacteraceae</taxon>
        <taxon>Dyella</taxon>
    </lineage>
</organism>
<keyword evidence="7 12" id="KW-0819">tRNA processing</keyword>
<reference evidence="14 15" key="1">
    <citation type="submission" date="2018-07" db="EMBL/GenBank/DDBJ databases">
        <title>Dyella solisilvae sp. nov., isolated from the pine and broad-leaved mixed forest soil.</title>
        <authorList>
            <person name="Gao Z."/>
            <person name="Qiu L."/>
        </authorList>
    </citation>
    <scope>NUCLEOTIDE SEQUENCE [LARGE SCALE GENOMIC DNA]</scope>
    <source>
        <strain evidence="14 15">DHG54</strain>
    </source>
</reference>
<dbReference type="NCBIfam" id="TIGR00136">
    <property type="entry name" value="mnmG_gidA"/>
    <property type="match status" value="1"/>
</dbReference>
<dbReference type="PROSITE" id="PS01281">
    <property type="entry name" value="GIDA_2"/>
    <property type="match status" value="1"/>
</dbReference>
<evidence type="ECO:0000256" key="9">
    <source>
        <dbReference type="ARBA" id="ARBA00023027"/>
    </source>
</evidence>
<keyword evidence="15" id="KW-1185">Reference proteome</keyword>
<comment type="subcellular location">
    <subcellularLocation>
        <location evidence="12">Cytoplasm</location>
    </subcellularLocation>
</comment>
<keyword evidence="6 12" id="KW-0285">Flavoprotein</keyword>
<dbReference type="GO" id="GO:0002098">
    <property type="term" value="P:tRNA wobble uridine modification"/>
    <property type="evidence" value="ECO:0007669"/>
    <property type="project" value="InterPro"/>
</dbReference>
<keyword evidence="8 12" id="KW-0274">FAD</keyword>
<evidence type="ECO:0000259" key="13">
    <source>
        <dbReference type="SMART" id="SM01228"/>
    </source>
</evidence>
<dbReference type="FunFam" id="3.50.50.60:FF:000002">
    <property type="entry name" value="tRNA uridine 5-carboxymethylaminomethyl modification enzyme MnmG"/>
    <property type="match status" value="1"/>
</dbReference>
<dbReference type="Pfam" id="PF21680">
    <property type="entry name" value="GIDA_C_1st"/>
    <property type="match status" value="1"/>
</dbReference>
<evidence type="ECO:0000256" key="5">
    <source>
        <dbReference type="ARBA" id="ARBA00022490"/>
    </source>
</evidence>
<feature type="binding site" evidence="12">
    <location>
        <begin position="13"/>
        <end position="18"/>
    </location>
    <ligand>
        <name>FAD</name>
        <dbReference type="ChEBI" id="CHEBI:57692"/>
    </ligand>
</feature>
<keyword evidence="5 12" id="KW-0963">Cytoplasm</keyword>
<dbReference type="PROSITE" id="PS01280">
    <property type="entry name" value="GIDA_1"/>
    <property type="match status" value="1"/>
</dbReference>
<evidence type="ECO:0000256" key="3">
    <source>
        <dbReference type="ARBA" id="ARBA00007653"/>
    </source>
</evidence>
<dbReference type="InterPro" id="IPR004416">
    <property type="entry name" value="MnmG"/>
</dbReference>
<dbReference type="Gene3D" id="3.50.50.60">
    <property type="entry name" value="FAD/NAD(P)-binding domain"/>
    <property type="match status" value="2"/>
</dbReference>
<dbReference type="InterPro" id="IPR026904">
    <property type="entry name" value="MnmG_C"/>
</dbReference>
<evidence type="ECO:0000313" key="15">
    <source>
        <dbReference type="Proteomes" id="UP000254711"/>
    </source>
</evidence>
<comment type="function">
    <text evidence="2 12">NAD-binding protein involved in the addition of a carboxymethylaminomethyl (cmnm) group at the wobble position (U34) of certain tRNAs, forming tRNA-cmnm(5)s(2)U34.</text>
</comment>
<sequence length="625" mass="68193">MFHPTPYDVIVIGGGHAGTEAALASARTGARTLLLSHNIETIGQMSCNPAIGGIGKGHLVKEIDALGGAMAHAADLAGIQWRTLNASKGPAVRATRCQADRALYKAAIRRIVETQPQLELFQQAVDDLILEGGRVTGVVTQMGLKFQARAVVLTAGTFLAGKIHIGQAQYAGGRAGDPPASTLAQKLRELPVAADRLKTGTPPRIDLRSIDFTGLEEQPGDDPAPVFSYLGSRDEHPRQVSCWITHTSEHTHELIRGALDRSPLYSGQIEGIGPRYCPSIEDKVVRFAEKSSHQIFIEPEGLDTFEVYPNGISTSLPYDVQLALVRSIKGFEHAHITRPGYAIEYDYFDPRGLHPWLETKTIPGLYFAGQINGTTGYEEAGAQGLIAGLNAALAVKGEAPWYPRRDEAYIGVLIDDLTSNGTIEPYRMFTSRAEYRLHLREDNADLRLTETGHRLGVVPQARYDALRAKRDAVAQETQRLGAIWAAPSNGLGANVERQLGITLSRETNALDLLRRPELDYAKLTSVEGIGPAVSDDDVAAQVEVQTKYAGYLDRQREEIERQRRHEQTAIPNGFDYDKVRGLSAEVLLKLKRVQPETIGQAARISGVTPAAISLLLVHLKRRDAA</sequence>
<dbReference type="PANTHER" id="PTHR11806">
    <property type="entry name" value="GLUCOSE INHIBITED DIVISION PROTEIN A"/>
    <property type="match status" value="1"/>
</dbReference>
<evidence type="ECO:0000256" key="11">
    <source>
        <dbReference type="ARBA" id="ARBA00031800"/>
    </source>
</evidence>
<evidence type="ECO:0000313" key="14">
    <source>
        <dbReference type="EMBL" id="RDI96930.1"/>
    </source>
</evidence>
<dbReference type="Gene3D" id="1.10.10.1800">
    <property type="entry name" value="tRNA uridine 5-carboxymethylaminomethyl modification enzyme MnmG/GidA"/>
    <property type="match status" value="1"/>
</dbReference>
<dbReference type="AlphaFoldDB" id="A0A370K4H9"/>
<comment type="caution">
    <text evidence="12">Lacks conserved residue(s) required for the propagation of feature annotation.</text>
</comment>
<gene>
    <name evidence="12" type="primary">mnmG</name>
    <name evidence="12" type="synonym">gidA</name>
    <name evidence="14" type="ORF">DVT68_19610</name>
</gene>
<protein>
    <recommendedName>
        <fullName evidence="4 12">tRNA uridine 5-carboxymethylaminomethyl modification enzyme MnmG</fullName>
    </recommendedName>
    <alternativeName>
        <fullName evidence="11 12">Glucose-inhibited division protein A</fullName>
    </alternativeName>
</protein>
<dbReference type="PANTHER" id="PTHR11806:SF0">
    <property type="entry name" value="PROTEIN MTO1 HOMOLOG, MITOCHONDRIAL"/>
    <property type="match status" value="1"/>
</dbReference>
<dbReference type="InterPro" id="IPR049312">
    <property type="entry name" value="GIDA_C_N"/>
</dbReference>
<keyword evidence="9 12" id="KW-0520">NAD</keyword>
<comment type="caution">
    <text evidence="14">The sequence shown here is derived from an EMBL/GenBank/DDBJ whole genome shotgun (WGS) entry which is preliminary data.</text>
</comment>